<comment type="caution">
    <text evidence="1">The sequence shown here is derived from an EMBL/GenBank/DDBJ whole genome shotgun (WGS) entry which is preliminary data.</text>
</comment>
<gene>
    <name evidence="1" type="ORF">RYZ90_19305</name>
</gene>
<evidence type="ECO:0008006" key="3">
    <source>
        <dbReference type="Google" id="ProtNLM"/>
    </source>
</evidence>
<dbReference type="AlphaFoldDB" id="A0ABD5H5C9"/>
<organism evidence="1 2">
    <name type="scientific">Citrobacter portucalensis</name>
    <dbReference type="NCBI Taxonomy" id="1639133"/>
    <lineage>
        <taxon>Bacteria</taxon>
        <taxon>Pseudomonadati</taxon>
        <taxon>Pseudomonadota</taxon>
        <taxon>Gammaproteobacteria</taxon>
        <taxon>Enterobacterales</taxon>
        <taxon>Enterobacteriaceae</taxon>
        <taxon>Citrobacter</taxon>
        <taxon>Citrobacter freundii complex</taxon>
    </lineage>
</organism>
<dbReference type="Gene3D" id="1.20.120.330">
    <property type="entry name" value="Nucleotidyltransferases domain 2"/>
    <property type="match status" value="1"/>
</dbReference>
<evidence type="ECO:0000313" key="1">
    <source>
        <dbReference type="EMBL" id="MDW2635995.1"/>
    </source>
</evidence>
<reference evidence="1 2" key="1">
    <citation type="submission" date="2023-10" db="EMBL/GenBank/DDBJ databases">
        <title>Fecal carriage and genetic characteristics of carbapenem-resistant Enterobacterales among healthy adults from four provinces of China.</title>
        <authorList>
            <person name="Li Y."/>
            <person name="Zhang R."/>
        </authorList>
    </citation>
    <scope>NUCLEOTIDE SEQUENCE [LARGE SCALE GENOMIC DNA]</scope>
    <source>
        <strain evidence="1 2">HN-71</strain>
    </source>
</reference>
<protein>
    <recommendedName>
        <fullName evidence="3">HEPN domain-containing protein</fullName>
    </recommendedName>
</protein>
<dbReference type="EMBL" id="JAWPAZ010000007">
    <property type="protein sequence ID" value="MDW2635995.1"/>
    <property type="molecule type" value="Genomic_DNA"/>
</dbReference>
<dbReference type="Proteomes" id="UP001269984">
    <property type="component" value="Unassembled WGS sequence"/>
</dbReference>
<proteinExistence type="predicted"/>
<sequence length="138" mass="15396">MAISHSEILHLAKSMAQAAENEVNLRASIGRAYYSMFHAAHEIAGGRVPKNHPIPGKVFKGGTHARLSQYLADCAEQLHPTHVRTLQLLSVKLKMCHKSRCEADYELTQNIHKSQLDCILKEAEMTQDILAKIKVLVT</sequence>
<dbReference type="RefSeq" id="WP_318061793.1">
    <property type="nucleotide sequence ID" value="NZ_JAWPAZ010000007.1"/>
</dbReference>
<name>A0ABD5H5C9_9ENTR</name>
<evidence type="ECO:0000313" key="2">
    <source>
        <dbReference type="Proteomes" id="UP001269984"/>
    </source>
</evidence>
<accession>A0ABD5H5C9</accession>